<dbReference type="PROSITE" id="PS50920">
    <property type="entry name" value="SOLCAR"/>
    <property type="match status" value="3"/>
</dbReference>
<keyword evidence="14" id="KW-1185">Reference proteome</keyword>
<organism evidence="13 14">
    <name type="scientific">Armillaria novae-zelandiae</name>
    <dbReference type="NCBI Taxonomy" id="153914"/>
    <lineage>
        <taxon>Eukaryota</taxon>
        <taxon>Fungi</taxon>
        <taxon>Dikarya</taxon>
        <taxon>Basidiomycota</taxon>
        <taxon>Agaricomycotina</taxon>
        <taxon>Agaricomycetes</taxon>
        <taxon>Agaricomycetidae</taxon>
        <taxon>Agaricales</taxon>
        <taxon>Marasmiineae</taxon>
        <taxon>Physalacriaceae</taxon>
        <taxon>Armillaria</taxon>
    </lineage>
</organism>
<evidence type="ECO:0000313" key="13">
    <source>
        <dbReference type="EMBL" id="KAK0480823.1"/>
    </source>
</evidence>
<feature type="region of interest" description="Disordered" evidence="11">
    <location>
        <begin position="175"/>
        <end position="210"/>
    </location>
</feature>
<evidence type="ECO:0000256" key="5">
    <source>
        <dbReference type="ARBA" id="ARBA00022737"/>
    </source>
</evidence>
<keyword evidence="4 9" id="KW-0812">Transmembrane</keyword>
<feature type="repeat" description="Solcar" evidence="9">
    <location>
        <begin position="132"/>
        <end position="273"/>
    </location>
</feature>
<evidence type="ECO:0000256" key="3">
    <source>
        <dbReference type="ARBA" id="ARBA00022448"/>
    </source>
</evidence>
<proteinExistence type="inferred from homology"/>
<protein>
    <submittedName>
        <fullName evidence="13">Mitochondrial carrier domain-containing protein</fullName>
    </submittedName>
</protein>
<dbReference type="GO" id="GO:1990575">
    <property type="term" value="P:mitochondrial L-ornithine transmembrane transport"/>
    <property type="evidence" value="ECO:0007669"/>
    <property type="project" value="TreeGrafter"/>
</dbReference>
<dbReference type="InterPro" id="IPR018108">
    <property type="entry name" value="MCP_transmembrane"/>
</dbReference>
<keyword evidence="8 9" id="KW-0472">Membrane</keyword>
<evidence type="ECO:0000256" key="10">
    <source>
        <dbReference type="RuleBase" id="RU000488"/>
    </source>
</evidence>
<sequence length="379" mass="41181">MNSDGSHPVSELGDESAIVTAREAFKDIAFGSIAGMISEVFEYPFDLAKVRLQSQMLTPASENIGRRFDGPLDCLMQTWRDEGFKGLYRGLPAPLIGSMAETAALFFAYSSFQNVIRAYSFRQDPQEPSLRLSIPQLGLAAAGAGFVTSFILTPIELVKCKMQVQMMNHHTSAHIPPIHSTPKPIKQIVSQSPSSSLSPSSSRSPLSTLARTISTPAEAEAYRQRLPGPMSIIRTVVQAHGVRGLWLGHTGTLLRETGGTTSWFVLKEWLASEFKTRRLGEGIPGELLPWESAVSGAISGAACVLALYPADTVKSAMQTEDELRSQLGKKMKKEGASFYRTATRIGLYAGCGMTVVRAVPSSGIVFLVYDGLNSWFSRL</sequence>
<reference evidence="13" key="1">
    <citation type="submission" date="2023-06" db="EMBL/GenBank/DDBJ databases">
        <authorList>
            <consortium name="Lawrence Berkeley National Laboratory"/>
            <person name="Ahrendt S."/>
            <person name="Sahu N."/>
            <person name="Indic B."/>
            <person name="Wong-Bajracharya J."/>
            <person name="Merenyi Z."/>
            <person name="Ke H.-M."/>
            <person name="Monk M."/>
            <person name="Kocsube S."/>
            <person name="Drula E."/>
            <person name="Lipzen A."/>
            <person name="Balint B."/>
            <person name="Henrissat B."/>
            <person name="Andreopoulos B."/>
            <person name="Martin F.M."/>
            <person name="Harder C.B."/>
            <person name="Rigling D."/>
            <person name="Ford K.L."/>
            <person name="Foster G.D."/>
            <person name="Pangilinan J."/>
            <person name="Papanicolaou A."/>
            <person name="Barry K."/>
            <person name="LaButti K."/>
            <person name="Viragh M."/>
            <person name="Koriabine M."/>
            <person name="Yan M."/>
            <person name="Riley R."/>
            <person name="Champramary S."/>
            <person name="Plett K.L."/>
            <person name="Tsai I.J."/>
            <person name="Slot J."/>
            <person name="Sipos G."/>
            <person name="Plett J."/>
            <person name="Nagy L.G."/>
            <person name="Grigoriev I.V."/>
        </authorList>
    </citation>
    <scope>NUCLEOTIDE SEQUENCE</scope>
    <source>
        <strain evidence="13">ICMP 16352</strain>
    </source>
</reference>
<gene>
    <name evidence="13" type="ORF">IW261DRAFT_1583970</name>
</gene>
<dbReference type="AlphaFoldDB" id="A0AA39UBU6"/>
<dbReference type="InterPro" id="IPR023395">
    <property type="entry name" value="MCP_dom_sf"/>
</dbReference>
<keyword evidence="6 12" id="KW-1133">Transmembrane helix</keyword>
<accession>A0AA39UBU6</accession>
<dbReference type="Proteomes" id="UP001175227">
    <property type="component" value="Unassembled WGS sequence"/>
</dbReference>
<dbReference type="GO" id="GO:0031966">
    <property type="term" value="C:mitochondrial membrane"/>
    <property type="evidence" value="ECO:0007669"/>
    <property type="project" value="UniProtKB-SubCell"/>
</dbReference>
<evidence type="ECO:0000256" key="4">
    <source>
        <dbReference type="ARBA" id="ARBA00022692"/>
    </source>
</evidence>
<name>A0AA39UBU6_9AGAR</name>
<feature type="compositionally biased region" description="Low complexity" evidence="11">
    <location>
        <begin position="190"/>
        <end position="209"/>
    </location>
</feature>
<evidence type="ECO:0000256" key="9">
    <source>
        <dbReference type="PROSITE-ProRule" id="PRU00282"/>
    </source>
</evidence>
<feature type="repeat" description="Solcar" evidence="9">
    <location>
        <begin position="287"/>
        <end position="375"/>
    </location>
</feature>
<evidence type="ECO:0000256" key="1">
    <source>
        <dbReference type="ARBA" id="ARBA00004225"/>
    </source>
</evidence>
<evidence type="ECO:0000256" key="11">
    <source>
        <dbReference type="SAM" id="MobiDB-lite"/>
    </source>
</evidence>
<dbReference type="SUPFAM" id="SSF103506">
    <property type="entry name" value="Mitochondrial carrier"/>
    <property type="match status" value="1"/>
</dbReference>
<evidence type="ECO:0000256" key="8">
    <source>
        <dbReference type="ARBA" id="ARBA00023136"/>
    </source>
</evidence>
<evidence type="ECO:0000256" key="7">
    <source>
        <dbReference type="ARBA" id="ARBA00023128"/>
    </source>
</evidence>
<keyword evidence="3 10" id="KW-0813">Transport</keyword>
<dbReference type="Pfam" id="PF00153">
    <property type="entry name" value="Mito_carr"/>
    <property type="match status" value="4"/>
</dbReference>
<dbReference type="PANTHER" id="PTHR45624">
    <property type="entry name" value="MITOCHONDRIAL BASIC AMINO ACIDS TRANSPORTER-RELATED"/>
    <property type="match status" value="1"/>
</dbReference>
<feature type="transmembrane region" description="Helical" evidence="12">
    <location>
        <begin position="345"/>
        <end position="369"/>
    </location>
</feature>
<dbReference type="PANTHER" id="PTHR45624:SF31">
    <property type="entry name" value="MITOCHONDRIAL ORNITHINE TRANSPORTER 1"/>
    <property type="match status" value="1"/>
</dbReference>
<dbReference type="GO" id="GO:0000064">
    <property type="term" value="F:L-ornithine transmembrane transporter activity"/>
    <property type="evidence" value="ECO:0007669"/>
    <property type="project" value="TreeGrafter"/>
</dbReference>
<keyword evidence="7" id="KW-0496">Mitochondrion</keyword>
<evidence type="ECO:0000256" key="6">
    <source>
        <dbReference type="ARBA" id="ARBA00022989"/>
    </source>
</evidence>
<evidence type="ECO:0000313" key="14">
    <source>
        <dbReference type="Proteomes" id="UP001175227"/>
    </source>
</evidence>
<feature type="repeat" description="Solcar" evidence="9">
    <location>
        <begin position="22"/>
        <end position="115"/>
    </location>
</feature>
<dbReference type="EMBL" id="JAUEPR010000009">
    <property type="protein sequence ID" value="KAK0480823.1"/>
    <property type="molecule type" value="Genomic_DNA"/>
</dbReference>
<comment type="subcellular location">
    <subcellularLocation>
        <location evidence="1">Mitochondrion membrane</location>
        <topology evidence="1">Multi-pass membrane protein</topology>
    </subcellularLocation>
</comment>
<feature type="transmembrane region" description="Helical" evidence="12">
    <location>
        <begin position="137"/>
        <end position="158"/>
    </location>
</feature>
<dbReference type="Gene3D" id="1.50.40.10">
    <property type="entry name" value="Mitochondrial carrier domain"/>
    <property type="match status" value="2"/>
</dbReference>
<evidence type="ECO:0000256" key="12">
    <source>
        <dbReference type="SAM" id="Phobius"/>
    </source>
</evidence>
<comment type="similarity">
    <text evidence="2 10">Belongs to the mitochondrial carrier (TC 2.A.29) family.</text>
</comment>
<keyword evidence="5" id="KW-0677">Repeat</keyword>
<dbReference type="InterPro" id="IPR050567">
    <property type="entry name" value="Mitochondrial_Carrier"/>
</dbReference>
<evidence type="ECO:0000256" key="2">
    <source>
        <dbReference type="ARBA" id="ARBA00006375"/>
    </source>
</evidence>
<comment type="caution">
    <text evidence="13">The sequence shown here is derived from an EMBL/GenBank/DDBJ whole genome shotgun (WGS) entry which is preliminary data.</text>
</comment>